<protein>
    <submittedName>
        <fullName evidence="2">Uncharacterized protein</fullName>
    </submittedName>
</protein>
<comment type="caution">
    <text evidence="2">The sequence shown here is derived from an EMBL/GenBank/DDBJ whole genome shotgun (WGS) entry which is preliminary data.</text>
</comment>
<dbReference type="RefSeq" id="WP_062795532.1">
    <property type="nucleotide sequence ID" value="NZ_CBCRXS010000003.1"/>
</dbReference>
<accession>A0A495K7U2</accession>
<dbReference type="AlphaFoldDB" id="A0A495K7U2"/>
<keyword evidence="1" id="KW-0812">Transmembrane</keyword>
<evidence type="ECO:0000313" key="3">
    <source>
        <dbReference type="Proteomes" id="UP000274762"/>
    </source>
</evidence>
<name>A0A495K7U2_WILMA</name>
<keyword evidence="1" id="KW-0472">Membrane</keyword>
<keyword evidence="1" id="KW-1133">Transmembrane helix</keyword>
<feature type="transmembrane region" description="Helical" evidence="1">
    <location>
        <begin position="20"/>
        <end position="39"/>
    </location>
</feature>
<dbReference type="Proteomes" id="UP000274762">
    <property type="component" value="Unassembled WGS sequence"/>
</dbReference>
<evidence type="ECO:0000313" key="2">
    <source>
        <dbReference type="EMBL" id="RKR96634.1"/>
    </source>
</evidence>
<reference evidence="2 3" key="1">
    <citation type="submission" date="2018-10" db="EMBL/GenBank/DDBJ databases">
        <title>Sequencing the genomes of 1000 actinobacteria strains.</title>
        <authorList>
            <person name="Klenk H.-P."/>
        </authorList>
    </citation>
    <scope>NUCLEOTIDE SEQUENCE [LARGE SCALE GENOMIC DNA]</scope>
    <source>
        <strain evidence="2 3">DSM 44343</strain>
    </source>
</reference>
<dbReference type="OrthoDB" id="4753264at2"/>
<evidence type="ECO:0000256" key="1">
    <source>
        <dbReference type="SAM" id="Phobius"/>
    </source>
</evidence>
<organism evidence="2 3">
    <name type="scientific">Williamsia marianensis</name>
    <dbReference type="NCBI Taxonomy" id="85044"/>
    <lineage>
        <taxon>Bacteria</taxon>
        <taxon>Bacillati</taxon>
        <taxon>Actinomycetota</taxon>
        <taxon>Actinomycetes</taxon>
        <taxon>Mycobacteriales</taxon>
        <taxon>Nocardiaceae</taxon>
        <taxon>Williamsia</taxon>
    </lineage>
</organism>
<gene>
    <name evidence="2" type="ORF">DFJ75_3487</name>
</gene>
<proteinExistence type="predicted"/>
<sequence>MSGELVRAIRAVWRWYTIKFGILLTCILLAFVATVWWLLCPGDDQAADITKQFGIDIPSNASDVITDELAVALQGACSGVEFLMPTAEWRGHVGEYVDVATLEPTFNVATSCGNTLIECERTYNTQPGSDSGYQASDRIDGKYRGVVAFPDCVNGKTKIAWSIAD</sequence>
<dbReference type="EMBL" id="RBKV01000001">
    <property type="protein sequence ID" value="RKR96634.1"/>
    <property type="molecule type" value="Genomic_DNA"/>
</dbReference>